<dbReference type="EMBL" id="AM420293">
    <property type="protein sequence ID" value="CAM00897.1"/>
    <property type="molecule type" value="Genomic_DNA"/>
</dbReference>
<feature type="transmembrane region" description="Helical" evidence="1">
    <location>
        <begin position="137"/>
        <end position="155"/>
    </location>
</feature>
<gene>
    <name evidence="2" type="ordered locus">SACE_1575</name>
</gene>
<proteinExistence type="predicted"/>
<dbReference type="Proteomes" id="UP000006728">
    <property type="component" value="Chromosome"/>
</dbReference>
<sequence>MPEPMPARRQMPAVDVPSTPLTANSSAAACRIFARLRACCSGLTVRITASIDRTKTRVTTLLMWRGVAACHSAWPWSGFADREGAVAVTGKQIDAVQGVVGLIGVTIGLIPLARWAFTGEHGGLFEWSLGKCTELMGLLVPLATVLVGVGMIAALEGVKRRKRAGDRVE</sequence>
<feature type="transmembrane region" description="Helical" evidence="1">
    <location>
        <begin position="99"/>
        <end position="117"/>
    </location>
</feature>
<dbReference type="HOGENOM" id="CLU_1577373_0_0_11"/>
<keyword evidence="1" id="KW-1133">Transmembrane helix</keyword>
<evidence type="ECO:0000256" key="1">
    <source>
        <dbReference type="SAM" id="Phobius"/>
    </source>
</evidence>
<evidence type="ECO:0000313" key="3">
    <source>
        <dbReference type="Proteomes" id="UP000006728"/>
    </source>
</evidence>
<accession>A4FA22</accession>
<keyword evidence="1" id="KW-0812">Transmembrane</keyword>
<reference evidence="2 3" key="1">
    <citation type="journal article" date="2007" name="Nat. Biotechnol.">
        <title>Complete genome sequence of the erythromycin-producing bacterium Saccharopolyspora erythraea NRRL23338.</title>
        <authorList>
            <person name="Oliynyk M."/>
            <person name="Samborskyy M."/>
            <person name="Lester J.B."/>
            <person name="Mironenko T."/>
            <person name="Scott N."/>
            <person name="Dickens S."/>
            <person name="Haydock S.F."/>
            <person name="Leadlay P.F."/>
        </authorList>
    </citation>
    <scope>NUCLEOTIDE SEQUENCE [LARGE SCALE GENOMIC DNA]</scope>
    <source>
        <strain evidence="3">ATCC 11635 / DSM 40517 / JCM 4748 / NBRC 13426 / NCIMB 8594 / NRRL 2338</strain>
    </source>
</reference>
<name>A4FA22_SACEN</name>
<keyword evidence="1" id="KW-0472">Membrane</keyword>
<organism evidence="2 3">
    <name type="scientific">Saccharopolyspora erythraea (strain ATCC 11635 / DSM 40517 / JCM 4748 / NBRC 13426 / NCIMB 8594 / NRRL 2338)</name>
    <dbReference type="NCBI Taxonomy" id="405948"/>
    <lineage>
        <taxon>Bacteria</taxon>
        <taxon>Bacillati</taxon>
        <taxon>Actinomycetota</taxon>
        <taxon>Actinomycetes</taxon>
        <taxon>Pseudonocardiales</taxon>
        <taxon>Pseudonocardiaceae</taxon>
        <taxon>Saccharopolyspora</taxon>
    </lineage>
</organism>
<dbReference type="AlphaFoldDB" id="A4FA22"/>
<keyword evidence="3" id="KW-1185">Reference proteome</keyword>
<dbReference type="KEGG" id="sen:SACE_1575"/>
<protein>
    <submittedName>
        <fullName evidence="2">Uncharacterized protein</fullName>
    </submittedName>
</protein>
<evidence type="ECO:0000313" key="2">
    <source>
        <dbReference type="EMBL" id="CAM00897.1"/>
    </source>
</evidence>